<accession>A0A9N9KAZ5</accession>
<reference evidence="1" key="1">
    <citation type="submission" date="2021-06" db="EMBL/GenBank/DDBJ databases">
        <authorList>
            <person name="Kallberg Y."/>
            <person name="Tangrot J."/>
            <person name="Rosling A."/>
        </authorList>
    </citation>
    <scope>NUCLEOTIDE SEQUENCE</scope>
    <source>
        <strain evidence="1">FL966</strain>
    </source>
</reference>
<sequence length="103" mass="11659">MKYTAQFKLSKAITSCAEPNLQSVEQTIEAIPPRSNLMSQEEAAILAQLDLAHFNVITPINKFAFDYLTCEHPNQQFIQYLKDGIQNEPTALAKYIEDELALK</sequence>
<dbReference type="AlphaFoldDB" id="A0A9N9KAZ5"/>
<comment type="caution">
    <text evidence="1">The sequence shown here is derived from an EMBL/GenBank/DDBJ whole genome shotgun (WGS) entry which is preliminary data.</text>
</comment>
<dbReference type="OrthoDB" id="2445141at2759"/>
<proteinExistence type="predicted"/>
<gene>
    <name evidence="1" type="ORF">CPELLU_LOCUS19594</name>
</gene>
<dbReference type="EMBL" id="CAJVQA010048519">
    <property type="protein sequence ID" value="CAG8819897.1"/>
    <property type="molecule type" value="Genomic_DNA"/>
</dbReference>
<evidence type="ECO:0000313" key="1">
    <source>
        <dbReference type="EMBL" id="CAG8819897.1"/>
    </source>
</evidence>
<protein>
    <submittedName>
        <fullName evidence="1">566_t:CDS:1</fullName>
    </submittedName>
</protein>
<feature type="non-terminal residue" evidence="1">
    <location>
        <position position="1"/>
    </location>
</feature>
<keyword evidence="2" id="KW-1185">Reference proteome</keyword>
<dbReference type="Proteomes" id="UP000789759">
    <property type="component" value="Unassembled WGS sequence"/>
</dbReference>
<evidence type="ECO:0000313" key="2">
    <source>
        <dbReference type="Proteomes" id="UP000789759"/>
    </source>
</evidence>
<name>A0A9N9KAZ5_9GLOM</name>
<organism evidence="1 2">
    <name type="scientific">Cetraspora pellucida</name>
    <dbReference type="NCBI Taxonomy" id="1433469"/>
    <lineage>
        <taxon>Eukaryota</taxon>
        <taxon>Fungi</taxon>
        <taxon>Fungi incertae sedis</taxon>
        <taxon>Mucoromycota</taxon>
        <taxon>Glomeromycotina</taxon>
        <taxon>Glomeromycetes</taxon>
        <taxon>Diversisporales</taxon>
        <taxon>Gigasporaceae</taxon>
        <taxon>Cetraspora</taxon>
    </lineage>
</organism>